<dbReference type="Pfam" id="PF13064">
    <property type="entry name" value="DUF3927"/>
    <property type="match status" value="1"/>
</dbReference>
<feature type="transmembrane region" description="Helical" evidence="1">
    <location>
        <begin position="12"/>
        <end position="30"/>
    </location>
</feature>
<keyword evidence="1" id="KW-1133">Transmembrane helix</keyword>
<evidence type="ECO:0000256" key="1">
    <source>
        <dbReference type="SAM" id="Phobius"/>
    </source>
</evidence>
<gene>
    <name evidence="2" type="ORF">LIET2_gp074</name>
</gene>
<dbReference type="InterPro" id="IPR025169">
    <property type="entry name" value="DUF3927"/>
</dbReference>
<evidence type="ECO:0008006" key="4">
    <source>
        <dbReference type="Google" id="ProtNLM"/>
    </source>
</evidence>
<keyword evidence="1" id="KW-0472">Membrane</keyword>
<sequence>MAKISDKARVVAIAILMLLSVFVDSIYYVISAFTDGLFMAAVIFLAWPLVKKIW</sequence>
<dbReference type="Proteomes" id="UP000289486">
    <property type="component" value="Segment"/>
</dbReference>
<reference evidence="2 3" key="1">
    <citation type="submission" date="2019-01" db="EMBL/GenBank/DDBJ databases">
        <title>Complete genome sequence of Pantoea phage vB_PagM_LIET2.</title>
        <authorList>
            <person name="Truncaite L."/>
            <person name="Simoliuniene M."/>
            <person name="Kazlauskas D."/>
            <person name="Meskys R."/>
            <person name="Simoliunas E."/>
        </authorList>
    </citation>
    <scope>NUCLEOTIDE SEQUENCE [LARGE SCALE GENOMIC DNA]</scope>
</reference>
<accession>A0A411AW61</accession>
<keyword evidence="1" id="KW-0812">Transmembrane</keyword>
<protein>
    <recommendedName>
        <fullName evidence="4">DUF3927 domain-containing protein</fullName>
    </recommendedName>
</protein>
<proteinExistence type="predicted"/>
<name>A0A411AW61_9CAUD</name>
<keyword evidence="3" id="KW-1185">Reference proteome</keyword>
<evidence type="ECO:0000313" key="2">
    <source>
        <dbReference type="EMBL" id="QAX92326.1"/>
    </source>
</evidence>
<organism evidence="2 3">
    <name type="scientific">Pantoea phage vB_PagM_LIET2</name>
    <dbReference type="NCBI Taxonomy" id="2508071"/>
    <lineage>
        <taxon>Viruses</taxon>
        <taxon>Duplodnaviria</taxon>
        <taxon>Heunggongvirae</taxon>
        <taxon>Uroviricota</taxon>
        <taxon>Caudoviricetes</taxon>
        <taxon>Lietduovirus</taxon>
        <taxon>Lietduovirus LIET2</taxon>
    </lineage>
</organism>
<dbReference type="EMBL" id="MK388689">
    <property type="protein sequence ID" value="QAX92326.1"/>
    <property type="molecule type" value="Genomic_DNA"/>
</dbReference>
<evidence type="ECO:0000313" key="3">
    <source>
        <dbReference type="Proteomes" id="UP000289486"/>
    </source>
</evidence>